<dbReference type="AlphaFoldDB" id="A0A3P7INR8"/>
<gene>
    <name evidence="1" type="ORF">SVUK_LOCUS1055</name>
</gene>
<dbReference type="OrthoDB" id="6252479at2759"/>
<evidence type="ECO:0000313" key="1">
    <source>
        <dbReference type="EMBL" id="VDM66057.1"/>
    </source>
</evidence>
<evidence type="ECO:0000313" key="2">
    <source>
        <dbReference type="Proteomes" id="UP000270094"/>
    </source>
</evidence>
<sequence>MFSATVMLSLTSSPEFIENQKQESSRPIFPAPWTRKNNVIKVKIPEELPVGHVIYSLPAINPVDGSVLPVKMRGDMAEAFKFDVDT</sequence>
<proteinExistence type="predicted"/>
<reference evidence="1 2" key="1">
    <citation type="submission" date="2018-11" db="EMBL/GenBank/DDBJ databases">
        <authorList>
            <consortium name="Pathogen Informatics"/>
        </authorList>
    </citation>
    <scope>NUCLEOTIDE SEQUENCE [LARGE SCALE GENOMIC DNA]</scope>
</reference>
<dbReference type="Proteomes" id="UP000270094">
    <property type="component" value="Unassembled WGS sequence"/>
</dbReference>
<protein>
    <submittedName>
        <fullName evidence="1">Uncharacterized protein</fullName>
    </submittedName>
</protein>
<feature type="non-terminal residue" evidence="1">
    <location>
        <position position="86"/>
    </location>
</feature>
<name>A0A3P7INR8_STRVU</name>
<accession>A0A3P7INR8</accession>
<organism evidence="1 2">
    <name type="scientific">Strongylus vulgaris</name>
    <name type="common">Blood worm</name>
    <dbReference type="NCBI Taxonomy" id="40348"/>
    <lineage>
        <taxon>Eukaryota</taxon>
        <taxon>Metazoa</taxon>
        <taxon>Ecdysozoa</taxon>
        <taxon>Nematoda</taxon>
        <taxon>Chromadorea</taxon>
        <taxon>Rhabditida</taxon>
        <taxon>Rhabditina</taxon>
        <taxon>Rhabditomorpha</taxon>
        <taxon>Strongyloidea</taxon>
        <taxon>Strongylidae</taxon>
        <taxon>Strongylus</taxon>
    </lineage>
</organism>
<keyword evidence="2" id="KW-1185">Reference proteome</keyword>
<dbReference type="EMBL" id="UYYB01001969">
    <property type="protein sequence ID" value="VDM66057.1"/>
    <property type="molecule type" value="Genomic_DNA"/>
</dbReference>